<dbReference type="GO" id="GO:0016887">
    <property type="term" value="F:ATP hydrolysis activity"/>
    <property type="evidence" value="ECO:0007669"/>
    <property type="project" value="InterPro"/>
</dbReference>
<dbReference type="InterPro" id="IPR027417">
    <property type="entry name" value="P-loop_NTPase"/>
</dbReference>
<dbReference type="STRING" id="1549748.WH95_10115"/>
<dbReference type="InterPro" id="IPR017871">
    <property type="entry name" value="ABC_transporter-like_CS"/>
</dbReference>
<feature type="transmembrane region" description="Helical" evidence="9">
    <location>
        <begin position="157"/>
        <end position="177"/>
    </location>
</feature>
<dbReference type="SUPFAM" id="SSF90123">
    <property type="entry name" value="ABC transporter transmembrane region"/>
    <property type="match status" value="1"/>
</dbReference>
<dbReference type="Pfam" id="PF00664">
    <property type="entry name" value="ABC_membrane"/>
    <property type="match status" value="1"/>
</dbReference>
<dbReference type="InterPro" id="IPR036640">
    <property type="entry name" value="ABC1_TM_sf"/>
</dbReference>
<dbReference type="SMART" id="SM00382">
    <property type="entry name" value="AAA"/>
    <property type="match status" value="1"/>
</dbReference>
<evidence type="ECO:0000256" key="6">
    <source>
        <dbReference type="ARBA" id="ARBA00022840"/>
    </source>
</evidence>
<evidence type="ECO:0000256" key="7">
    <source>
        <dbReference type="ARBA" id="ARBA00022989"/>
    </source>
</evidence>
<keyword evidence="6" id="KW-0067">ATP-binding</keyword>
<name>A0A0M2RAJ2_9PROT</name>
<dbReference type="GO" id="GO:0005524">
    <property type="term" value="F:ATP binding"/>
    <property type="evidence" value="ECO:0007669"/>
    <property type="project" value="UniProtKB-KW"/>
</dbReference>
<comment type="subcellular location">
    <subcellularLocation>
        <location evidence="1">Cell membrane</location>
        <topology evidence="1">Multi-pass membrane protein</topology>
    </subcellularLocation>
</comment>
<dbReference type="Proteomes" id="UP000034491">
    <property type="component" value="Unassembled WGS sequence"/>
</dbReference>
<feature type="domain" description="ABC transporter" evidence="10">
    <location>
        <begin position="362"/>
        <end position="595"/>
    </location>
</feature>
<organism evidence="12 13">
    <name type="scientific">Kiloniella litopenaei</name>
    <dbReference type="NCBI Taxonomy" id="1549748"/>
    <lineage>
        <taxon>Bacteria</taxon>
        <taxon>Pseudomonadati</taxon>
        <taxon>Pseudomonadota</taxon>
        <taxon>Alphaproteobacteria</taxon>
        <taxon>Rhodospirillales</taxon>
        <taxon>Kiloniellaceae</taxon>
        <taxon>Kiloniella</taxon>
    </lineage>
</organism>
<evidence type="ECO:0000256" key="9">
    <source>
        <dbReference type="SAM" id="Phobius"/>
    </source>
</evidence>
<dbReference type="InterPro" id="IPR003593">
    <property type="entry name" value="AAA+_ATPase"/>
</dbReference>
<comment type="caution">
    <text evidence="12">The sequence shown here is derived from an EMBL/GenBank/DDBJ whole genome shotgun (WGS) entry which is preliminary data.</text>
</comment>
<sequence length="633" mass="69717">MSQATSLLVVGKKLIRGLLDHFPIRTPILLSVMVLAGVTEGLTMALVLPLLNLLGLGGTGTETSLLEKALSKSFDYLGLSPDLPTILTLFVTIVIAQAAIYICQGWISANVQNALVKEWRLKLLRACLHARWGFIASNRSGDFVNAIVMEVFRAGGAFYLIFQFIAGLIVTCVYIGLSLMASPLTTLSLIAGGLVAVFSTRWIVVRARVIGQESVAQNEKITTFVGEIFSGMKTIKAYASERDVYNRVEQDSEELRRLSTINSFDPYLIRATFEGFGIILFAGLFVAGAGTLNIPLELILLVIAAFIRLYPRIMQMQQHLQTMNSIFPAVGKVLELTQSAEAASQYIRPEQHKVTNNIAADISFEALHINYGDHKVIQGLDLRIPSRQMTAIIGPSGSGKTTLIDCILGLTDPHSGKVLIGEHPLENLDLPSWRQQVGYVGQETFLFNATIRDNLRFGNPEASDEEIQKAARAANAEDFILKLPGGYDAAVGDRGVRLSGGQRQRLGLARALVGDKMLLILDEATSALDSESEKRVLEAISRLHGHITVISIAHRISTVRNADKICVVEEGRLIESGTWDELKEHKGRFYEFLRHQHHDTEQQDADVVSARIEGANHLQERKDVENSEELKQK</sequence>
<dbReference type="FunFam" id="3.40.50.300:FF:000221">
    <property type="entry name" value="Multidrug ABC transporter ATP-binding protein"/>
    <property type="match status" value="1"/>
</dbReference>
<dbReference type="InterPro" id="IPR003439">
    <property type="entry name" value="ABC_transporter-like_ATP-bd"/>
</dbReference>
<dbReference type="GO" id="GO:0140359">
    <property type="term" value="F:ABC-type transporter activity"/>
    <property type="evidence" value="ECO:0007669"/>
    <property type="project" value="InterPro"/>
</dbReference>
<evidence type="ECO:0008006" key="14">
    <source>
        <dbReference type="Google" id="ProtNLM"/>
    </source>
</evidence>
<proteinExistence type="predicted"/>
<keyword evidence="8 9" id="KW-0472">Membrane</keyword>
<dbReference type="PROSITE" id="PS50929">
    <property type="entry name" value="ABC_TM1F"/>
    <property type="match status" value="1"/>
</dbReference>
<evidence type="ECO:0000313" key="13">
    <source>
        <dbReference type="Proteomes" id="UP000034491"/>
    </source>
</evidence>
<dbReference type="SUPFAM" id="SSF52540">
    <property type="entry name" value="P-loop containing nucleoside triphosphate hydrolases"/>
    <property type="match status" value="1"/>
</dbReference>
<evidence type="ECO:0000256" key="2">
    <source>
        <dbReference type="ARBA" id="ARBA00022448"/>
    </source>
</evidence>
<dbReference type="PANTHER" id="PTHR24221:SF654">
    <property type="entry name" value="ATP-BINDING CASSETTE SUB-FAMILY B MEMBER 6"/>
    <property type="match status" value="1"/>
</dbReference>
<reference evidence="12 13" key="1">
    <citation type="submission" date="2015-03" db="EMBL/GenBank/DDBJ databases">
        <title>Genome sequence of Kiloniella sp. P1-1, isolated from the gut microflora of Pacific white shrimp, Penaeus vannamei.</title>
        <authorList>
            <person name="Shao Z."/>
            <person name="Wang L."/>
            <person name="Li X."/>
        </authorList>
    </citation>
    <scope>NUCLEOTIDE SEQUENCE [LARGE SCALE GENOMIC DNA]</scope>
    <source>
        <strain evidence="12 13">P1-1</strain>
    </source>
</reference>
<evidence type="ECO:0000256" key="4">
    <source>
        <dbReference type="ARBA" id="ARBA00022692"/>
    </source>
</evidence>
<keyword evidence="7 9" id="KW-1133">Transmembrane helix</keyword>
<feature type="domain" description="ABC transmembrane type-1" evidence="11">
    <location>
        <begin position="28"/>
        <end position="325"/>
    </location>
</feature>
<dbReference type="GO" id="GO:0034040">
    <property type="term" value="F:ATPase-coupled lipid transmembrane transporter activity"/>
    <property type="evidence" value="ECO:0007669"/>
    <property type="project" value="TreeGrafter"/>
</dbReference>
<evidence type="ECO:0000313" key="12">
    <source>
        <dbReference type="EMBL" id="KKJ77010.1"/>
    </source>
</evidence>
<evidence type="ECO:0000256" key="5">
    <source>
        <dbReference type="ARBA" id="ARBA00022741"/>
    </source>
</evidence>
<dbReference type="PANTHER" id="PTHR24221">
    <property type="entry name" value="ATP-BINDING CASSETTE SUB-FAMILY B"/>
    <property type="match status" value="1"/>
</dbReference>
<feature type="transmembrane region" description="Helical" evidence="9">
    <location>
        <begin position="28"/>
        <end position="51"/>
    </location>
</feature>
<dbReference type="OrthoDB" id="5288711at2"/>
<dbReference type="PROSITE" id="PS50893">
    <property type="entry name" value="ABC_TRANSPORTER_2"/>
    <property type="match status" value="1"/>
</dbReference>
<dbReference type="Pfam" id="PF00005">
    <property type="entry name" value="ABC_tran"/>
    <property type="match status" value="1"/>
</dbReference>
<evidence type="ECO:0000259" key="11">
    <source>
        <dbReference type="PROSITE" id="PS50929"/>
    </source>
</evidence>
<accession>A0A0M2RAJ2</accession>
<dbReference type="AlphaFoldDB" id="A0A0M2RAJ2"/>
<feature type="transmembrane region" description="Helical" evidence="9">
    <location>
        <begin position="83"/>
        <end position="103"/>
    </location>
</feature>
<dbReference type="GO" id="GO:0005886">
    <property type="term" value="C:plasma membrane"/>
    <property type="evidence" value="ECO:0007669"/>
    <property type="project" value="UniProtKB-SubCell"/>
</dbReference>
<evidence type="ECO:0000259" key="10">
    <source>
        <dbReference type="PROSITE" id="PS50893"/>
    </source>
</evidence>
<dbReference type="Gene3D" id="3.40.50.300">
    <property type="entry name" value="P-loop containing nucleotide triphosphate hydrolases"/>
    <property type="match status" value="1"/>
</dbReference>
<feature type="transmembrane region" description="Helical" evidence="9">
    <location>
        <begin position="183"/>
        <end position="204"/>
    </location>
</feature>
<dbReference type="PROSITE" id="PS00211">
    <property type="entry name" value="ABC_TRANSPORTER_1"/>
    <property type="match status" value="1"/>
</dbReference>
<dbReference type="InterPro" id="IPR011527">
    <property type="entry name" value="ABC1_TM_dom"/>
</dbReference>
<evidence type="ECO:0000256" key="1">
    <source>
        <dbReference type="ARBA" id="ARBA00004651"/>
    </source>
</evidence>
<keyword evidence="3" id="KW-1003">Cell membrane</keyword>
<keyword evidence="4 9" id="KW-0812">Transmembrane</keyword>
<feature type="transmembrane region" description="Helical" evidence="9">
    <location>
        <begin position="292"/>
        <end position="310"/>
    </location>
</feature>
<keyword evidence="2" id="KW-0813">Transport</keyword>
<protein>
    <recommendedName>
        <fullName evidence="14">ABC transporter ATP-binding protein</fullName>
    </recommendedName>
</protein>
<evidence type="ECO:0000256" key="3">
    <source>
        <dbReference type="ARBA" id="ARBA00022475"/>
    </source>
</evidence>
<dbReference type="EMBL" id="LANI01000006">
    <property type="protein sequence ID" value="KKJ77010.1"/>
    <property type="molecule type" value="Genomic_DNA"/>
</dbReference>
<keyword evidence="13" id="KW-1185">Reference proteome</keyword>
<gene>
    <name evidence="12" type="ORF">WH95_10115</name>
</gene>
<evidence type="ECO:0000256" key="8">
    <source>
        <dbReference type="ARBA" id="ARBA00023136"/>
    </source>
</evidence>
<keyword evidence="5" id="KW-0547">Nucleotide-binding</keyword>
<dbReference type="InterPro" id="IPR039421">
    <property type="entry name" value="Type_1_exporter"/>
</dbReference>
<dbReference type="Gene3D" id="1.20.1560.10">
    <property type="entry name" value="ABC transporter type 1, transmembrane domain"/>
    <property type="match status" value="1"/>
</dbReference>
<dbReference type="RefSeq" id="WP_046506444.1">
    <property type="nucleotide sequence ID" value="NZ_LANI01000006.1"/>
</dbReference>